<dbReference type="SUPFAM" id="SSF51735">
    <property type="entry name" value="NAD(P)-binding Rossmann-fold domains"/>
    <property type="match status" value="1"/>
</dbReference>
<dbReference type="GO" id="GO:0016747">
    <property type="term" value="F:acyltransferase activity, transferring groups other than amino-acyl groups"/>
    <property type="evidence" value="ECO:0007669"/>
    <property type="project" value="InterPro"/>
</dbReference>
<dbReference type="eggNOG" id="COG0456">
    <property type="taxonomic scope" value="Bacteria"/>
</dbReference>
<dbReference type="HOGENOM" id="CLU_057284_0_0_4"/>
<evidence type="ECO:0000256" key="2">
    <source>
        <dbReference type="ARBA" id="ARBA00022857"/>
    </source>
</evidence>
<dbReference type="InterPro" id="IPR008030">
    <property type="entry name" value="NmrA-like"/>
</dbReference>
<dbReference type="RefSeq" id="WP_012216782.1">
    <property type="nucleotide sequence ID" value="NC_010086.1"/>
</dbReference>
<dbReference type="Gene3D" id="3.40.630.30">
    <property type="match status" value="1"/>
</dbReference>
<evidence type="ECO:0000259" key="3">
    <source>
        <dbReference type="PROSITE" id="PS51186"/>
    </source>
</evidence>
<organism evidence="4 5">
    <name type="scientific">Burkholderia multivorans (strain ATCC 17616 / 249)</name>
    <dbReference type="NCBI Taxonomy" id="395019"/>
    <lineage>
        <taxon>Bacteria</taxon>
        <taxon>Pseudomonadati</taxon>
        <taxon>Pseudomonadota</taxon>
        <taxon>Betaproteobacteria</taxon>
        <taxon>Burkholderiales</taxon>
        <taxon>Burkholderiaceae</taxon>
        <taxon>Burkholderia</taxon>
        <taxon>Burkholderia cepacia complex</taxon>
    </lineage>
</organism>
<evidence type="ECO:0000313" key="4">
    <source>
        <dbReference type="EMBL" id="BAG46396.1"/>
    </source>
</evidence>
<name>A0A0H3KMA8_BURM1</name>
<dbReference type="KEGG" id="bmj:BMULJ_04545"/>
<sequence>MKIVVIGGTGLIGAKTVAVLQAHGHEVVAASRKRGVDVFTGAGLDAAVAGAHVVIDLSDRRSSDAAAVQAFFETAGRNLLAAEAAADVRHHVVLSIVGTDRVPDQRYYRAKMTQEKQVEASGIPYTIVRSTQFFEFLRGIADAHTDGDVVRLPPALLRPIAADDVAAIVAQVALATPRNGIVEIAGPERAPFDDIVARYLSSVGDRRSVAKDADARYFGGRLQHDSLVPSRAARVGRIGLDAWLRRAHDPAGSLPRVDIRPVERGDFDVWYPLWKDYQRFYEVDIPDAVTQATWARFMDPSEPMHAALAVAGEQVFGLVHWLYHRSTWTTDDYCYLQDLFVANDARGRGAGRALIEHVYADSMCRSIPRVYWLTHKTNRQAMQLYERVAERSDFVQYRKRFV</sequence>
<dbReference type="Pfam" id="PF00583">
    <property type="entry name" value="Acetyltransf_1"/>
    <property type="match status" value="1"/>
</dbReference>
<dbReference type="eggNOG" id="COG0702">
    <property type="taxonomic scope" value="Bacteria"/>
</dbReference>
<dbReference type="InterPro" id="IPR016181">
    <property type="entry name" value="Acyl_CoA_acyltransferase"/>
</dbReference>
<dbReference type="KEGG" id="bmu:Bmul_3956"/>
<dbReference type="InterPro" id="IPR000182">
    <property type="entry name" value="GNAT_dom"/>
</dbReference>
<feature type="domain" description="N-acetyltransferase" evidence="3">
    <location>
        <begin position="257"/>
        <end position="402"/>
    </location>
</feature>
<dbReference type="CDD" id="cd04301">
    <property type="entry name" value="NAT_SF"/>
    <property type="match status" value="1"/>
</dbReference>
<reference evidence="4 5" key="1">
    <citation type="submission" date="2007-04" db="EMBL/GenBank/DDBJ databases">
        <title>Complete genome sequence of Burkholderia multivorans ATCC 17616.</title>
        <authorList>
            <person name="Ohtsubo Y."/>
            <person name="Yamashita A."/>
            <person name="Kurokawa K."/>
            <person name="Takami H."/>
            <person name="Yuhara S."/>
            <person name="Nishiyama E."/>
            <person name="Endo R."/>
            <person name="Miyazaki R."/>
            <person name="Ono A."/>
            <person name="Yano K."/>
            <person name="Ito M."/>
            <person name="Sota M."/>
            <person name="Yuji N."/>
            <person name="Hattori M."/>
            <person name="Tsuda M."/>
        </authorList>
    </citation>
    <scope>NUCLEOTIDE SEQUENCE [LARGE SCALE GENOMIC DNA]</scope>
    <source>
        <strain evidence="5">ATCC 17616 / 249</strain>
    </source>
</reference>
<gene>
    <name evidence="4" type="ordered locus">BMULJ_04545</name>
</gene>
<dbReference type="InterPro" id="IPR036291">
    <property type="entry name" value="NAD(P)-bd_dom_sf"/>
</dbReference>
<dbReference type="AlphaFoldDB" id="A0A0H3KMA8"/>
<evidence type="ECO:0000313" key="5">
    <source>
        <dbReference type="Proteomes" id="UP000008815"/>
    </source>
</evidence>
<dbReference type="Gene3D" id="3.40.50.720">
    <property type="entry name" value="NAD(P)-binding Rossmann-like Domain"/>
    <property type="match status" value="1"/>
</dbReference>
<dbReference type="Pfam" id="PF05368">
    <property type="entry name" value="NmrA"/>
    <property type="match status" value="1"/>
</dbReference>
<dbReference type="EMBL" id="AP009386">
    <property type="protein sequence ID" value="BAG46396.1"/>
    <property type="molecule type" value="Genomic_DNA"/>
</dbReference>
<dbReference type="Proteomes" id="UP000008815">
    <property type="component" value="Chromosome 2"/>
</dbReference>
<keyword evidence="5" id="KW-1185">Reference proteome</keyword>
<dbReference type="PROSITE" id="PS51186">
    <property type="entry name" value="GNAT"/>
    <property type="match status" value="1"/>
</dbReference>
<proteinExistence type="inferred from homology"/>
<evidence type="ECO:0000256" key="1">
    <source>
        <dbReference type="ARBA" id="ARBA00006328"/>
    </source>
</evidence>
<dbReference type="STRING" id="395019.BMULJ_04545"/>
<dbReference type="InterPro" id="IPR051164">
    <property type="entry name" value="NmrA-like_oxidored"/>
</dbReference>
<dbReference type="SUPFAM" id="SSF55729">
    <property type="entry name" value="Acyl-CoA N-acyltransferases (Nat)"/>
    <property type="match status" value="1"/>
</dbReference>
<accession>A0A0H3KMA8</accession>
<keyword evidence="2" id="KW-0521">NADP</keyword>
<protein>
    <submittedName>
        <fullName evidence="4">Fusion protein of NAD-dependent epimerase/dehydratase and GCN5-related N-acetyltransferase</fullName>
    </submittedName>
</protein>
<dbReference type="PANTHER" id="PTHR42748">
    <property type="entry name" value="NITROGEN METABOLITE REPRESSION PROTEIN NMRA FAMILY MEMBER"/>
    <property type="match status" value="1"/>
</dbReference>
<comment type="similarity">
    <text evidence="1">Belongs to the NmrA-type oxidoreductase family.</text>
</comment>
<dbReference type="PANTHER" id="PTHR42748:SF3">
    <property type="entry name" value="BLL4366 PROTEIN"/>
    <property type="match status" value="1"/>
</dbReference>